<dbReference type="InterPro" id="IPR017853">
    <property type="entry name" value="GH"/>
</dbReference>
<sequence>MCFSQEISSGINLTGKERVWEKQNFLSSEIIEDIKILIDNDYESVRLPVAFNHYLENEKCFLSELRKIIDYTESNGITLVLAYFGHDLDDKNAKKKTKEISKNWLKVLSAIGSGTNHVYLEIVNEPNISPQVWESIAPKIISKVRKVDFDIPIILGATNYNSLFELSRTRPFVYNKLIYTFHYYEPYIFTHQGTEWTGAQNSTIGIPYPYQENEMPKLSKKARGTEGEINLRDYQYTGNKIAINDKISQIAEWAKINQVELWCTEFGVTDNAEEESRIAYLKEVKEVLNTYNIKGFVWEWDGNFGVRGLLF</sequence>
<comment type="caution">
    <text evidence="9">The sequence shown here is derived from an EMBL/GenBank/DDBJ whole genome shotgun (WGS) entry which is preliminary data.</text>
</comment>
<dbReference type="EMBL" id="JAKZGO010000002">
    <property type="protein sequence ID" value="MCH7412502.1"/>
    <property type="molecule type" value="Genomic_DNA"/>
</dbReference>
<keyword evidence="6" id="KW-0624">Polysaccharide degradation</keyword>
<evidence type="ECO:0000259" key="8">
    <source>
        <dbReference type="Pfam" id="PF00150"/>
    </source>
</evidence>
<evidence type="ECO:0000256" key="3">
    <source>
        <dbReference type="ARBA" id="ARBA00023001"/>
    </source>
</evidence>
<dbReference type="InterPro" id="IPR050386">
    <property type="entry name" value="Glycosyl_hydrolase_5"/>
</dbReference>
<evidence type="ECO:0000313" key="10">
    <source>
        <dbReference type="Proteomes" id="UP001165430"/>
    </source>
</evidence>
<name>A0ABS9V7W1_9BACT</name>
<dbReference type="RefSeq" id="WP_241410084.1">
    <property type="nucleotide sequence ID" value="NZ_JAKZGO010000002.1"/>
</dbReference>
<dbReference type="GO" id="GO:0016787">
    <property type="term" value="F:hydrolase activity"/>
    <property type="evidence" value="ECO:0007669"/>
    <property type="project" value="UniProtKB-KW"/>
</dbReference>
<keyword evidence="5 7" id="KW-0326">Glycosidase</keyword>
<reference evidence="9" key="1">
    <citation type="submission" date="2022-03" db="EMBL/GenBank/DDBJ databases">
        <title>De novo assembled genomes of Belliella spp. (Cyclobacteriaceae) strains.</title>
        <authorList>
            <person name="Szabo A."/>
            <person name="Korponai K."/>
            <person name="Felfoldi T."/>
        </authorList>
    </citation>
    <scope>NUCLEOTIDE SEQUENCE</scope>
    <source>
        <strain evidence="9">DSM 111903</strain>
    </source>
</reference>
<accession>A0ABS9V7W1</accession>
<dbReference type="PANTHER" id="PTHR31297:SF41">
    <property type="entry name" value="ENDOGLUCANASE, PUTATIVE (AFU_ORTHOLOGUE AFUA_5G01830)-RELATED"/>
    <property type="match status" value="1"/>
</dbReference>
<feature type="domain" description="Glycoside hydrolase family 5" evidence="8">
    <location>
        <begin position="9"/>
        <end position="302"/>
    </location>
</feature>
<gene>
    <name evidence="9" type="ORF">MM213_03320</name>
</gene>
<proteinExistence type="inferred from homology"/>
<evidence type="ECO:0000256" key="2">
    <source>
        <dbReference type="ARBA" id="ARBA00022801"/>
    </source>
</evidence>
<organism evidence="9 10">
    <name type="scientific">Belliella alkalica</name>
    <dbReference type="NCBI Taxonomy" id="1730871"/>
    <lineage>
        <taxon>Bacteria</taxon>
        <taxon>Pseudomonadati</taxon>
        <taxon>Bacteroidota</taxon>
        <taxon>Cytophagia</taxon>
        <taxon>Cytophagales</taxon>
        <taxon>Cyclobacteriaceae</taxon>
        <taxon>Belliella</taxon>
    </lineage>
</organism>
<comment type="similarity">
    <text evidence="1 7">Belongs to the glycosyl hydrolase 5 (cellulase A) family.</text>
</comment>
<dbReference type="PANTHER" id="PTHR31297">
    <property type="entry name" value="GLUCAN ENDO-1,6-BETA-GLUCOSIDASE B"/>
    <property type="match status" value="1"/>
</dbReference>
<keyword evidence="3" id="KW-0136">Cellulose degradation</keyword>
<evidence type="ECO:0000256" key="7">
    <source>
        <dbReference type="RuleBase" id="RU361153"/>
    </source>
</evidence>
<dbReference type="InterPro" id="IPR001547">
    <property type="entry name" value="Glyco_hydro_5"/>
</dbReference>
<evidence type="ECO:0000256" key="5">
    <source>
        <dbReference type="ARBA" id="ARBA00023295"/>
    </source>
</evidence>
<keyword evidence="4" id="KW-0119">Carbohydrate metabolism</keyword>
<protein>
    <submittedName>
        <fullName evidence="9">Glycoside hydrolase family 5 protein</fullName>
    </submittedName>
</protein>
<dbReference type="Gene3D" id="3.20.20.80">
    <property type="entry name" value="Glycosidases"/>
    <property type="match status" value="1"/>
</dbReference>
<keyword evidence="2 7" id="KW-0378">Hydrolase</keyword>
<keyword evidence="10" id="KW-1185">Reference proteome</keyword>
<evidence type="ECO:0000256" key="1">
    <source>
        <dbReference type="ARBA" id="ARBA00005641"/>
    </source>
</evidence>
<evidence type="ECO:0000256" key="6">
    <source>
        <dbReference type="ARBA" id="ARBA00023326"/>
    </source>
</evidence>
<dbReference type="Proteomes" id="UP001165430">
    <property type="component" value="Unassembled WGS sequence"/>
</dbReference>
<evidence type="ECO:0000256" key="4">
    <source>
        <dbReference type="ARBA" id="ARBA00023277"/>
    </source>
</evidence>
<dbReference type="Pfam" id="PF00150">
    <property type="entry name" value="Cellulase"/>
    <property type="match status" value="1"/>
</dbReference>
<dbReference type="SUPFAM" id="SSF51445">
    <property type="entry name" value="(Trans)glycosidases"/>
    <property type="match status" value="1"/>
</dbReference>
<evidence type="ECO:0000313" key="9">
    <source>
        <dbReference type="EMBL" id="MCH7412502.1"/>
    </source>
</evidence>